<dbReference type="EMBL" id="MCFA01000003">
    <property type="protein sequence ID" value="ORY19144.1"/>
    <property type="molecule type" value="Genomic_DNA"/>
</dbReference>
<dbReference type="Proteomes" id="UP000193144">
    <property type="component" value="Unassembled WGS sequence"/>
</dbReference>
<organism evidence="1 2">
    <name type="scientific">Clohesyomyces aquaticus</name>
    <dbReference type="NCBI Taxonomy" id="1231657"/>
    <lineage>
        <taxon>Eukaryota</taxon>
        <taxon>Fungi</taxon>
        <taxon>Dikarya</taxon>
        <taxon>Ascomycota</taxon>
        <taxon>Pezizomycotina</taxon>
        <taxon>Dothideomycetes</taxon>
        <taxon>Pleosporomycetidae</taxon>
        <taxon>Pleosporales</taxon>
        <taxon>Lindgomycetaceae</taxon>
        <taxon>Clohesyomyces</taxon>
    </lineage>
</organism>
<protein>
    <submittedName>
        <fullName evidence="1">Uncharacterized protein</fullName>
    </submittedName>
</protein>
<proteinExistence type="predicted"/>
<sequence length="223" mass="24119">MTIANTFRFASKGDVGSITSSMWTVLSLINILLLSKRCELSLRLRLPPRGTGNCASLLQVANHLRLPRLTHALAAKGASSEHLQLSVIHGQRLDSSLSGHSCPPPSSSSFLSSTVQSSDYISPRPASSHFLDTAVACPADKESYGLKISASRSTRVDRFCLMIHTCRCAPASLSRRRRHGSQRCSFNVAMFSAGSTAYRVLHTADVTATKRVFTSTPVEQSPT</sequence>
<accession>A0A1Y2A9J5</accession>
<dbReference type="AlphaFoldDB" id="A0A1Y2A9J5"/>
<comment type="caution">
    <text evidence="1">The sequence shown here is derived from an EMBL/GenBank/DDBJ whole genome shotgun (WGS) entry which is preliminary data.</text>
</comment>
<evidence type="ECO:0000313" key="1">
    <source>
        <dbReference type="EMBL" id="ORY19144.1"/>
    </source>
</evidence>
<name>A0A1Y2A9J5_9PLEO</name>
<gene>
    <name evidence="1" type="ORF">BCR34DRAFT_206761</name>
</gene>
<evidence type="ECO:0000313" key="2">
    <source>
        <dbReference type="Proteomes" id="UP000193144"/>
    </source>
</evidence>
<reference evidence="1 2" key="1">
    <citation type="submission" date="2016-07" db="EMBL/GenBank/DDBJ databases">
        <title>Pervasive Adenine N6-methylation of Active Genes in Fungi.</title>
        <authorList>
            <consortium name="DOE Joint Genome Institute"/>
            <person name="Mondo S.J."/>
            <person name="Dannebaum R.O."/>
            <person name="Kuo R.C."/>
            <person name="Labutti K."/>
            <person name="Haridas S."/>
            <person name="Kuo A."/>
            <person name="Salamov A."/>
            <person name="Ahrendt S.R."/>
            <person name="Lipzen A."/>
            <person name="Sullivan W."/>
            <person name="Andreopoulos W.B."/>
            <person name="Clum A."/>
            <person name="Lindquist E."/>
            <person name="Daum C."/>
            <person name="Ramamoorthy G.K."/>
            <person name="Gryganskyi A."/>
            <person name="Culley D."/>
            <person name="Magnuson J.K."/>
            <person name="James T.Y."/>
            <person name="O'Malley M.A."/>
            <person name="Stajich J.E."/>
            <person name="Spatafora J.W."/>
            <person name="Visel A."/>
            <person name="Grigoriev I.V."/>
        </authorList>
    </citation>
    <scope>NUCLEOTIDE SEQUENCE [LARGE SCALE GENOMIC DNA]</scope>
    <source>
        <strain evidence="1 2">CBS 115471</strain>
    </source>
</reference>
<keyword evidence="2" id="KW-1185">Reference proteome</keyword>